<dbReference type="RefSeq" id="WP_061429255.1">
    <property type="nucleotide sequence ID" value="NZ_CATNZO010000001.1"/>
</dbReference>
<dbReference type="Gene3D" id="3.40.630.10">
    <property type="entry name" value="Zn peptidases"/>
    <property type="match status" value="1"/>
</dbReference>
<dbReference type="GO" id="GO:0005737">
    <property type="term" value="C:cytoplasm"/>
    <property type="evidence" value="ECO:0007669"/>
    <property type="project" value="TreeGrafter"/>
</dbReference>
<dbReference type="InterPro" id="IPR052030">
    <property type="entry name" value="Peptidase_M20/M20A_hydrolases"/>
</dbReference>
<organism evidence="2 3">
    <name type="scientific">Clostridium perfringens</name>
    <dbReference type="NCBI Taxonomy" id="1502"/>
    <lineage>
        <taxon>Bacteria</taxon>
        <taxon>Bacillati</taxon>
        <taxon>Bacillota</taxon>
        <taxon>Clostridia</taxon>
        <taxon>Eubacteriales</taxon>
        <taxon>Clostridiaceae</taxon>
        <taxon>Clostridium</taxon>
    </lineage>
</organism>
<dbReference type="SUPFAM" id="SSF53187">
    <property type="entry name" value="Zn-dependent exopeptidases"/>
    <property type="match status" value="1"/>
</dbReference>
<evidence type="ECO:0000313" key="3">
    <source>
        <dbReference type="Proteomes" id="UP000070260"/>
    </source>
</evidence>
<dbReference type="GO" id="GO:0016805">
    <property type="term" value="F:dipeptidase activity"/>
    <property type="evidence" value="ECO:0007669"/>
    <property type="project" value="InterPro"/>
</dbReference>
<accession>A0A127ELU4</accession>
<proteinExistence type="inferred from homology"/>
<evidence type="ECO:0000256" key="1">
    <source>
        <dbReference type="PIRNR" id="PIRNR037226"/>
    </source>
</evidence>
<dbReference type="Proteomes" id="UP000070260">
    <property type="component" value="Chromosome"/>
</dbReference>
<sequence>MRQEVISYLSTEKEALFNLCKFLHDNPEDSYKEYDACKYICNFLRDRDFDVREKFLDLDTAFYAKKGNGYPKICFLCEYDAIKSKGGHITGHNLLTTISITSALGLSKVIEKSGGTVILIGCPGEYLGGTKSTYVRQGIFDDIDVVLTAHPDIVTSESGTSKAIIPLKVTFKGHDGLSFLDFDSFTSLDGTMLTFNVINALSKGFCKKANIHTILSQGGVTPLLRPVESEGKLYIRSESTKTAKCIENKIRNIVACISDTMNLESCVELYEPPNEELLSNQILNRLYSHNLKENGIINIGKPRDIDAGLSLGTVSHKVPCIHPYINIVDNVNIDYGTKEFADATMSSFAQEQALSASYALISTALDLIESDFLLSEVKETFNMSKENLY</sequence>
<dbReference type="PANTHER" id="PTHR30575:SF0">
    <property type="entry name" value="XAA-ARG DIPEPTIDASE"/>
    <property type="match status" value="1"/>
</dbReference>
<dbReference type="Gene3D" id="3.30.70.360">
    <property type="match status" value="1"/>
</dbReference>
<comment type="similarity">
    <text evidence="1">Belongs to the peptidase M20A family.</text>
</comment>
<evidence type="ECO:0000313" key="2">
    <source>
        <dbReference type="EMBL" id="AMN36944.1"/>
    </source>
</evidence>
<gene>
    <name evidence="2" type="ORF">JFP838_14735</name>
</gene>
<dbReference type="GO" id="GO:0046657">
    <property type="term" value="P:folic acid catabolic process"/>
    <property type="evidence" value="ECO:0007669"/>
    <property type="project" value="TreeGrafter"/>
</dbReference>
<dbReference type="PIRSF" id="PIRSF037226">
    <property type="entry name" value="Amidohydrolase_ACY1L2_prd"/>
    <property type="match status" value="1"/>
</dbReference>
<dbReference type="PATRIC" id="fig|1502.177.peg.2967"/>
<dbReference type="PANTHER" id="PTHR30575">
    <property type="entry name" value="PEPTIDASE M20"/>
    <property type="match status" value="1"/>
</dbReference>
<keyword evidence="2" id="KW-0378">Hydrolase</keyword>
<dbReference type="GO" id="GO:0071713">
    <property type="term" value="F:para-aminobenzoyl-glutamate hydrolase activity"/>
    <property type="evidence" value="ECO:0007669"/>
    <property type="project" value="TreeGrafter"/>
</dbReference>
<dbReference type="OrthoDB" id="9781032at2"/>
<dbReference type="AlphaFoldDB" id="A0A127ELU4"/>
<reference evidence="2 3" key="1">
    <citation type="journal article" date="2016" name="PLoS ONE">
        <title>Plasmid Characterization and Chromosome Analysis of Two netF+ Clostridium perfringens Isolates Associated with Foal and Canine Necrotizing Enteritis.</title>
        <authorList>
            <person name="Mehdizadeh Gohari I."/>
            <person name="Kropinski A.M."/>
            <person name="Weese S.J."/>
            <person name="Parreira V.R."/>
            <person name="Whitehead A.E."/>
            <person name="Boerlin P."/>
            <person name="Prescott J.F."/>
        </authorList>
    </citation>
    <scope>NUCLEOTIDE SEQUENCE [LARGE SCALE GENOMIC DNA]</scope>
    <source>
        <strain evidence="2 3">JP838</strain>
    </source>
</reference>
<dbReference type="EMBL" id="CP010994">
    <property type="protein sequence ID" value="AMN36944.1"/>
    <property type="molecule type" value="Genomic_DNA"/>
</dbReference>
<protein>
    <recommendedName>
        <fullName evidence="1">Peptidase M20 domain-containing protein 2</fullName>
    </recommendedName>
</protein>
<name>A0A127ELU4_CLOPF</name>
<dbReference type="InterPro" id="IPR017144">
    <property type="entry name" value="Xaa-Arg_dipeptidase"/>
</dbReference>